<proteinExistence type="predicted"/>
<dbReference type="GO" id="GO:0004519">
    <property type="term" value="F:endonuclease activity"/>
    <property type="evidence" value="ECO:0007669"/>
    <property type="project" value="UniProtKB-KW"/>
</dbReference>
<sequence>MTYRLSEQELESLIQRKGKTPQAKQKETSKQRLFAKGRLKQGEMNKTEARYDQHLTWRKNAGEILWYRFECIKLRLADNTFLTVDFAVMLADGTLELHDVKGAKAIIEEDAKVKMKVAAETFPFVFRYVFPKPKGEGWIIEEV</sequence>
<dbReference type="EMBL" id="MK618715">
    <property type="protein sequence ID" value="QBQ72171.1"/>
    <property type="molecule type" value="Genomic_DNA"/>
</dbReference>
<gene>
    <name evidence="1" type="ORF">CPT_Parlo_022</name>
</gene>
<evidence type="ECO:0000313" key="2">
    <source>
        <dbReference type="Proteomes" id="UP000307326"/>
    </source>
</evidence>
<organism evidence="1 2">
    <name type="scientific">Serratia phage Parlo</name>
    <dbReference type="NCBI Taxonomy" id="2557554"/>
    <lineage>
        <taxon>Viruses</taxon>
        <taxon>Duplodnaviria</taxon>
        <taxon>Heunggongvirae</taxon>
        <taxon>Uroviricota</taxon>
        <taxon>Caudoviricetes</taxon>
        <taxon>Parlovirus</taxon>
        <taxon>Parlovirus parlo</taxon>
    </lineage>
</organism>
<protein>
    <submittedName>
        <fullName evidence="1">Endonuclease I-like superfamily protein</fullName>
    </submittedName>
</protein>
<keyword evidence="1" id="KW-0255">Endonuclease</keyword>
<keyword evidence="2" id="KW-1185">Reference proteome</keyword>
<name>A0A482MFI5_9CAUD</name>
<evidence type="ECO:0000313" key="1">
    <source>
        <dbReference type="EMBL" id="QBQ72171.1"/>
    </source>
</evidence>
<accession>A0A482MFI5</accession>
<reference evidence="2" key="1">
    <citation type="submission" date="2019-03" db="EMBL/GenBank/DDBJ databases">
        <authorList>
            <person name="Bockoven R."/>
            <person name="Gutierrez J."/>
            <person name="Newkirk H."/>
            <person name="Liu M."/>
            <person name="Ramsey J."/>
            <person name="Cahill J."/>
        </authorList>
    </citation>
    <scope>NUCLEOTIDE SEQUENCE [LARGE SCALE GENOMIC DNA]</scope>
</reference>
<keyword evidence="1" id="KW-0540">Nuclease</keyword>
<keyword evidence="1" id="KW-0378">Hydrolase</keyword>
<dbReference type="Proteomes" id="UP000307326">
    <property type="component" value="Segment"/>
</dbReference>